<dbReference type="AlphaFoldDB" id="A0A1Y6BJ55"/>
<evidence type="ECO:0000313" key="3">
    <source>
        <dbReference type="Proteomes" id="UP000192907"/>
    </source>
</evidence>
<sequence>MTNPNQHDFEQFMSSDTNPPATIKKTVLNDIRRDQKLFPWRCHGKFVCIHAMAASLTLLICPQFGLGGQSFVMDFLHRIAQHNPWLCALICSGIFFFISTTSSVLAMREYELRVIEQFHLRSFSIYTLAIGALMMVMGTQGSSAHQEMFFSSVFIVMWLMSGYLVMLACFHLVKTISFPSKTESKG</sequence>
<keyword evidence="1" id="KW-1133">Transmembrane helix</keyword>
<dbReference type="EMBL" id="FWZT01000004">
    <property type="protein sequence ID" value="SMF05745.1"/>
    <property type="molecule type" value="Genomic_DNA"/>
</dbReference>
<keyword evidence="1" id="KW-0812">Transmembrane</keyword>
<keyword evidence="3" id="KW-1185">Reference proteome</keyword>
<feature type="transmembrane region" description="Helical" evidence="1">
    <location>
        <begin position="46"/>
        <end position="65"/>
    </location>
</feature>
<gene>
    <name evidence="2" type="ORF">SAMN06296036_10492</name>
</gene>
<dbReference type="RefSeq" id="WP_132316880.1">
    <property type="nucleotide sequence ID" value="NZ_FWZT01000004.1"/>
</dbReference>
<reference evidence="3" key="1">
    <citation type="submission" date="2017-04" db="EMBL/GenBank/DDBJ databases">
        <authorList>
            <person name="Varghese N."/>
            <person name="Submissions S."/>
        </authorList>
    </citation>
    <scope>NUCLEOTIDE SEQUENCE [LARGE SCALE GENOMIC DNA]</scope>
    <source>
        <strain evidence="3">RKEM611</strain>
    </source>
</reference>
<feature type="transmembrane region" description="Helical" evidence="1">
    <location>
        <begin position="118"/>
        <end position="137"/>
    </location>
</feature>
<proteinExistence type="predicted"/>
<accession>A0A1Y6BJ55</accession>
<dbReference type="OrthoDB" id="5505061at2"/>
<feature type="transmembrane region" description="Helical" evidence="1">
    <location>
        <begin position="149"/>
        <end position="173"/>
    </location>
</feature>
<evidence type="ECO:0000256" key="1">
    <source>
        <dbReference type="SAM" id="Phobius"/>
    </source>
</evidence>
<keyword evidence="1" id="KW-0472">Membrane</keyword>
<protein>
    <submittedName>
        <fullName evidence="2">Uncharacterized protein</fullName>
    </submittedName>
</protein>
<evidence type="ECO:0000313" key="2">
    <source>
        <dbReference type="EMBL" id="SMF05745.1"/>
    </source>
</evidence>
<dbReference type="Proteomes" id="UP000192907">
    <property type="component" value="Unassembled WGS sequence"/>
</dbReference>
<name>A0A1Y6BJ55_9BACT</name>
<feature type="transmembrane region" description="Helical" evidence="1">
    <location>
        <begin position="85"/>
        <end position="106"/>
    </location>
</feature>
<dbReference type="STRING" id="1513793.SAMN06296036_10492"/>
<organism evidence="2 3">
    <name type="scientific">Pseudobacteriovorax antillogorgiicola</name>
    <dbReference type="NCBI Taxonomy" id="1513793"/>
    <lineage>
        <taxon>Bacteria</taxon>
        <taxon>Pseudomonadati</taxon>
        <taxon>Bdellovibrionota</taxon>
        <taxon>Oligoflexia</taxon>
        <taxon>Oligoflexales</taxon>
        <taxon>Pseudobacteriovoracaceae</taxon>
        <taxon>Pseudobacteriovorax</taxon>
    </lineage>
</organism>